<dbReference type="EMBL" id="CAJVQC010050044">
    <property type="protein sequence ID" value="CAG8788478.1"/>
    <property type="molecule type" value="Genomic_DNA"/>
</dbReference>
<accession>A0ACA9RDW6</accession>
<organism evidence="1 2">
    <name type="scientific">Racocetra persica</name>
    <dbReference type="NCBI Taxonomy" id="160502"/>
    <lineage>
        <taxon>Eukaryota</taxon>
        <taxon>Fungi</taxon>
        <taxon>Fungi incertae sedis</taxon>
        <taxon>Mucoromycota</taxon>
        <taxon>Glomeromycotina</taxon>
        <taxon>Glomeromycetes</taxon>
        <taxon>Diversisporales</taxon>
        <taxon>Gigasporaceae</taxon>
        <taxon>Racocetra</taxon>
    </lineage>
</organism>
<evidence type="ECO:0000313" key="1">
    <source>
        <dbReference type="EMBL" id="CAG8788478.1"/>
    </source>
</evidence>
<sequence length="42" mass="5078">IDELLELLQIIKLDRLDQYLTIREKTPKIYENSYKMGNLDTH</sequence>
<proteinExistence type="predicted"/>
<feature type="non-terminal residue" evidence="1">
    <location>
        <position position="1"/>
    </location>
</feature>
<feature type="non-terminal residue" evidence="1">
    <location>
        <position position="42"/>
    </location>
</feature>
<keyword evidence="2" id="KW-1185">Reference proteome</keyword>
<protein>
    <submittedName>
        <fullName evidence="1">35_t:CDS:1</fullName>
    </submittedName>
</protein>
<reference evidence="1" key="1">
    <citation type="submission" date="2021-06" db="EMBL/GenBank/DDBJ databases">
        <authorList>
            <person name="Kallberg Y."/>
            <person name="Tangrot J."/>
            <person name="Rosling A."/>
        </authorList>
    </citation>
    <scope>NUCLEOTIDE SEQUENCE</scope>
    <source>
        <strain evidence="1">MA461A</strain>
    </source>
</reference>
<evidence type="ECO:0000313" key="2">
    <source>
        <dbReference type="Proteomes" id="UP000789920"/>
    </source>
</evidence>
<comment type="caution">
    <text evidence="1">The sequence shown here is derived from an EMBL/GenBank/DDBJ whole genome shotgun (WGS) entry which is preliminary data.</text>
</comment>
<name>A0ACA9RDW6_9GLOM</name>
<gene>
    <name evidence="1" type="ORF">RPERSI_LOCUS18713</name>
</gene>
<dbReference type="Proteomes" id="UP000789920">
    <property type="component" value="Unassembled WGS sequence"/>
</dbReference>